<dbReference type="EMBL" id="PGOL01038202">
    <property type="protein sequence ID" value="PKI18423.1"/>
    <property type="molecule type" value="Genomic_DNA"/>
</dbReference>
<feature type="non-terminal residue" evidence="1">
    <location>
        <position position="1"/>
    </location>
</feature>
<reference evidence="1 2" key="1">
    <citation type="submission" date="2017-11" db="EMBL/GenBank/DDBJ databases">
        <title>De-novo sequencing of pomegranate (Punica granatum L.) genome.</title>
        <authorList>
            <person name="Akparov Z."/>
            <person name="Amiraslanov A."/>
            <person name="Hajiyeva S."/>
            <person name="Abbasov M."/>
            <person name="Kaur K."/>
            <person name="Hamwieh A."/>
            <person name="Solovyev V."/>
            <person name="Salamov A."/>
            <person name="Braich B."/>
            <person name="Kosarev P."/>
            <person name="Mahmoud A."/>
            <person name="Hajiyev E."/>
            <person name="Babayeva S."/>
            <person name="Izzatullayeva V."/>
            <person name="Mammadov A."/>
            <person name="Mammadov A."/>
            <person name="Sharifova S."/>
            <person name="Ojaghi J."/>
            <person name="Eynullazada K."/>
            <person name="Bayramov B."/>
            <person name="Abdulazimova A."/>
            <person name="Shahmuradov I."/>
        </authorList>
    </citation>
    <scope>NUCLEOTIDE SEQUENCE [LARGE SCALE GENOMIC DNA]</scope>
    <source>
        <strain evidence="2">cv. AG2017</strain>
        <tissue evidence="1">Leaf</tissue>
    </source>
</reference>
<organism evidence="1 2">
    <name type="scientific">Punica granatum</name>
    <name type="common">Pomegranate</name>
    <dbReference type="NCBI Taxonomy" id="22663"/>
    <lineage>
        <taxon>Eukaryota</taxon>
        <taxon>Viridiplantae</taxon>
        <taxon>Streptophyta</taxon>
        <taxon>Embryophyta</taxon>
        <taxon>Tracheophyta</taxon>
        <taxon>Spermatophyta</taxon>
        <taxon>Magnoliopsida</taxon>
        <taxon>eudicotyledons</taxon>
        <taxon>Gunneridae</taxon>
        <taxon>Pentapetalae</taxon>
        <taxon>rosids</taxon>
        <taxon>malvids</taxon>
        <taxon>Myrtales</taxon>
        <taxon>Lythraceae</taxon>
        <taxon>Punica</taxon>
    </lineage>
</organism>
<evidence type="ECO:0000313" key="2">
    <source>
        <dbReference type="Proteomes" id="UP000233551"/>
    </source>
</evidence>
<keyword evidence="2" id="KW-1185">Reference proteome</keyword>
<gene>
    <name evidence="1" type="ORF">CRG98_049303</name>
</gene>
<dbReference type="STRING" id="22663.A0A2I0HG23"/>
<dbReference type="AlphaFoldDB" id="A0A2I0HG23"/>
<sequence>IREEINLWRSKNEASNGPHQLKIVTENPPSIELTAKPAVPELEVPTTSEKTVSCTSNIFRPPDRGEDYTILQALFSVDMLILF</sequence>
<accession>A0A2I0HG23</accession>
<proteinExistence type="predicted"/>
<name>A0A2I0HG23_PUNGR</name>
<dbReference type="Proteomes" id="UP000233551">
    <property type="component" value="Unassembled WGS sequence"/>
</dbReference>
<protein>
    <submittedName>
        <fullName evidence="1">Uncharacterized protein</fullName>
    </submittedName>
</protein>
<comment type="caution">
    <text evidence="1">The sequence shown here is derived from an EMBL/GenBank/DDBJ whole genome shotgun (WGS) entry which is preliminary data.</text>
</comment>
<feature type="non-terminal residue" evidence="1">
    <location>
        <position position="83"/>
    </location>
</feature>
<evidence type="ECO:0000313" key="1">
    <source>
        <dbReference type="EMBL" id="PKI18423.1"/>
    </source>
</evidence>